<keyword evidence="11" id="KW-0325">Glycoprotein</keyword>
<keyword evidence="5 14" id="KW-0812">Transmembrane</keyword>
<keyword evidence="9" id="KW-1015">Disulfide bond</keyword>
<evidence type="ECO:0000256" key="16">
    <source>
        <dbReference type="SAM" id="Phobius"/>
    </source>
</evidence>
<feature type="transmembrane region" description="Helical" evidence="16">
    <location>
        <begin position="62"/>
        <end position="87"/>
    </location>
</feature>
<dbReference type="CDD" id="cd14981">
    <property type="entry name" value="7tmA_Prostanoid_R"/>
    <property type="match status" value="1"/>
</dbReference>
<evidence type="ECO:0000256" key="2">
    <source>
        <dbReference type="ARBA" id="ARBA00017628"/>
    </source>
</evidence>
<feature type="region of interest" description="Disordered" evidence="15">
    <location>
        <begin position="367"/>
        <end position="394"/>
    </location>
</feature>
<evidence type="ECO:0000256" key="10">
    <source>
        <dbReference type="ARBA" id="ARBA00023170"/>
    </source>
</evidence>
<evidence type="ECO:0000256" key="11">
    <source>
        <dbReference type="ARBA" id="ARBA00023180"/>
    </source>
</evidence>
<keyword evidence="8 16" id="KW-0472">Membrane</keyword>
<dbReference type="GO" id="GO:0004960">
    <property type="term" value="F:thromboxane receptor activity"/>
    <property type="evidence" value="ECO:0007669"/>
    <property type="project" value="UniProtKB-ARBA"/>
</dbReference>
<dbReference type="FunFam" id="1.20.1070.10:FF:000163">
    <property type="entry name" value="Thromboxane A2 receptor"/>
    <property type="match status" value="1"/>
</dbReference>
<dbReference type="PROSITE" id="PS50262">
    <property type="entry name" value="G_PROTEIN_RECEP_F1_2"/>
    <property type="match status" value="1"/>
</dbReference>
<organism evidence="18 19">
    <name type="scientific">Mytilus coruscus</name>
    <name type="common">Sea mussel</name>
    <dbReference type="NCBI Taxonomy" id="42192"/>
    <lineage>
        <taxon>Eukaryota</taxon>
        <taxon>Metazoa</taxon>
        <taxon>Spiralia</taxon>
        <taxon>Lophotrochozoa</taxon>
        <taxon>Mollusca</taxon>
        <taxon>Bivalvia</taxon>
        <taxon>Autobranchia</taxon>
        <taxon>Pteriomorphia</taxon>
        <taxon>Mytilida</taxon>
        <taxon>Mytiloidea</taxon>
        <taxon>Mytilidae</taxon>
        <taxon>Mytilinae</taxon>
        <taxon>Mytilus</taxon>
    </lineage>
</organism>
<comment type="subcellular location">
    <subcellularLocation>
        <location evidence="1">Cell membrane</location>
        <topology evidence="1">Multi-pass membrane protein</topology>
    </subcellularLocation>
</comment>
<dbReference type="PANTHER" id="PTHR11866">
    <property type="entry name" value="G-PROTEIN COUPLED RECEPTOR FAMILY 1 MEMBER"/>
    <property type="match status" value="1"/>
</dbReference>
<dbReference type="GO" id="GO:0007204">
    <property type="term" value="P:positive regulation of cytosolic calcium ion concentration"/>
    <property type="evidence" value="ECO:0007669"/>
    <property type="project" value="TreeGrafter"/>
</dbReference>
<dbReference type="PRINTS" id="PR01788">
    <property type="entry name" value="PROSTANOIDR"/>
</dbReference>
<feature type="transmembrane region" description="Helical" evidence="16">
    <location>
        <begin position="143"/>
        <end position="164"/>
    </location>
</feature>
<feature type="transmembrane region" description="Helical" evidence="16">
    <location>
        <begin position="193"/>
        <end position="221"/>
    </location>
</feature>
<dbReference type="InterPro" id="IPR017452">
    <property type="entry name" value="GPCR_Rhodpsn_7TM"/>
</dbReference>
<keyword evidence="4" id="KW-0597">Phosphoprotein</keyword>
<proteinExistence type="inferred from homology"/>
<keyword evidence="3" id="KW-1003">Cell membrane</keyword>
<dbReference type="PRINTS" id="PR00237">
    <property type="entry name" value="GPCRRHODOPSN"/>
</dbReference>
<evidence type="ECO:0000256" key="1">
    <source>
        <dbReference type="ARBA" id="ARBA00004651"/>
    </source>
</evidence>
<evidence type="ECO:0000313" key="19">
    <source>
        <dbReference type="Proteomes" id="UP000507470"/>
    </source>
</evidence>
<dbReference type="GO" id="GO:0007189">
    <property type="term" value="P:adenylate cyclase-activating G protein-coupled receptor signaling pathway"/>
    <property type="evidence" value="ECO:0007669"/>
    <property type="project" value="TreeGrafter"/>
</dbReference>
<dbReference type="GO" id="GO:0005886">
    <property type="term" value="C:plasma membrane"/>
    <property type="evidence" value="ECO:0007669"/>
    <property type="project" value="UniProtKB-SubCell"/>
</dbReference>
<gene>
    <name evidence="18" type="ORF">MCOR_44440</name>
</gene>
<keyword evidence="19" id="KW-1185">Reference proteome</keyword>
<dbReference type="PROSITE" id="PS00237">
    <property type="entry name" value="G_PROTEIN_RECEP_F1_1"/>
    <property type="match status" value="1"/>
</dbReference>
<evidence type="ECO:0000256" key="15">
    <source>
        <dbReference type="SAM" id="MobiDB-lite"/>
    </source>
</evidence>
<feature type="transmembrane region" description="Helical" evidence="16">
    <location>
        <begin position="242"/>
        <end position="263"/>
    </location>
</feature>
<evidence type="ECO:0000256" key="14">
    <source>
        <dbReference type="RuleBase" id="RU000688"/>
    </source>
</evidence>
<evidence type="ECO:0000256" key="7">
    <source>
        <dbReference type="ARBA" id="ARBA00023040"/>
    </source>
</evidence>
<dbReference type="InterPro" id="IPR008365">
    <property type="entry name" value="Prostanoid_rcpt"/>
</dbReference>
<evidence type="ECO:0000256" key="8">
    <source>
        <dbReference type="ARBA" id="ARBA00023136"/>
    </source>
</evidence>
<evidence type="ECO:0000256" key="12">
    <source>
        <dbReference type="ARBA" id="ARBA00023224"/>
    </source>
</evidence>
<dbReference type="OrthoDB" id="5959154at2759"/>
<dbReference type="Pfam" id="PF00001">
    <property type="entry name" value="7tm_1"/>
    <property type="match status" value="1"/>
</dbReference>
<evidence type="ECO:0000259" key="17">
    <source>
        <dbReference type="PROSITE" id="PS50262"/>
    </source>
</evidence>
<dbReference type="Gene3D" id="1.20.1070.10">
    <property type="entry name" value="Rhodopsin 7-helix transmembrane proteins"/>
    <property type="match status" value="1"/>
</dbReference>
<keyword evidence="10 14" id="KW-0675">Receptor</keyword>
<dbReference type="SUPFAM" id="SSF81321">
    <property type="entry name" value="Family A G protein-coupled receptor-like"/>
    <property type="match status" value="1"/>
</dbReference>
<feature type="transmembrane region" description="Helical" evidence="16">
    <location>
        <begin position="32"/>
        <end position="50"/>
    </location>
</feature>
<name>A0A6J8DRV4_MYTCO</name>
<dbReference type="EMBL" id="CACVKT020007841">
    <property type="protein sequence ID" value="CAC5411333.1"/>
    <property type="molecule type" value="Genomic_DNA"/>
</dbReference>
<protein>
    <recommendedName>
        <fullName evidence="2">Thromboxane A2 receptor</fullName>
    </recommendedName>
    <alternativeName>
        <fullName evidence="13">Prostanoid TP receptor</fullName>
    </alternativeName>
</protein>
<sequence>MAYTTEVSNITDTVNITNIRTAFVEPSPVPSAITFTLGVVGNIIAIFVLVRGSERHKWNVFYRFVTALAITDLFGILTTSPVAFAVYDNNLKWVGGEPLCHYMSFMLIFSGLATVLLVGAMALDRYLAILHPFKYNSASRYTIANFVLFGICLFSALIAALPLFGLGENVQQSPKTWCFFNFFGDRTEDEFYAYFYAALGLGTIFLTAVLNVCVIFGLITGKRSQIRRGSVTSRKARARTDVYITIFLVAIYVVFAVCWAPFLVRIIINQSRTVSRNIKADLLTLRLATLNQILDPWVYILFRREMLSKFAYCCKKQGRDSFFGRLVNFTISSFRSNTPTTVTSTNGTPVPQRRHVISFVARLPQKSYNNDSRDSDDNNQDETIDETLMSHDNM</sequence>
<keyword evidence="12 14" id="KW-0807">Transducer</keyword>
<accession>A0A6J8DRV4</accession>
<dbReference type="PANTHER" id="PTHR11866:SF16">
    <property type="entry name" value="PROSTAGLANDIN E2 RECEPTOR EP4 SUBTYPE-LIKE PROTEIN"/>
    <property type="match status" value="1"/>
</dbReference>
<dbReference type="InterPro" id="IPR000276">
    <property type="entry name" value="GPCR_Rhodpsn"/>
</dbReference>
<evidence type="ECO:0000256" key="3">
    <source>
        <dbReference type="ARBA" id="ARBA00022475"/>
    </source>
</evidence>
<evidence type="ECO:0000256" key="13">
    <source>
        <dbReference type="ARBA" id="ARBA00029815"/>
    </source>
</evidence>
<reference evidence="18 19" key="1">
    <citation type="submission" date="2020-06" db="EMBL/GenBank/DDBJ databases">
        <authorList>
            <person name="Li R."/>
            <person name="Bekaert M."/>
        </authorList>
    </citation>
    <scope>NUCLEOTIDE SEQUENCE [LARGE SCALE GENOMIC DNA]</scope>
    <source>
        <strain evidence="19">wild</strain>
    </source>
</reference>
<keyword evidence="6 16" id="KW-1133">Transmembrane helix</keyword>
<keyword evidence="7 14" id="KW-0297">G-protein coupled receptor</keyword>
<feature type="domain" description="G-protein coupled receptors family 1 profile" evidence="17">
    <location>
        <begin position="41"/>
        <end position="299"/>
    </location>
</feature>
<evidence type="ECO:0000256" key="4">
    <source>
        <dbReference type="ARBA" id="ARBA00022553"/>
    </source>
</evidence>
<dbReference type="AlphaFoldDB" id="A0A6J8DRV4"/>
<comment type="similarity">
    <text evidence="14">Belongs to the G-protein coupled receptor 1 family.</text>
</comment>
<dbReference type="Proteomes" id="UP000507470">
    <property type="component" value="Unassembled WGS sequence"/>
</dbReference>
<evidence type="ECO:0000313" key="18">
    <source>
        <dbReference type="EMBL" id="CAC5411333.1"/>
    </source>
</evidence>
<evidence type="ECO:0000256" key="9">
    <source>
        <dbReference type="ARBA" id="ARBA00023157"/>
    </source>
</evidence>
<feature type="transmembrane region" description="Helical" evidence="16">
    <location>
        <begin position="102"/>
        <end position="123"/>
    </location>
</feature>
<evidence type="ECO:0000256" key="5">
    <source>
        <dbReference type="ARBA" id="ARBA00022692"/>
    </source>
</evidence>
<evidence type="ECO:0000256" key="6">
    <source>
        <dbReference type="ARBA" id="ARBA00022989"/>
    </source>
</evidence>